<dbReference type="PANTHER" id="PTHR33908:SF11">
    <property type="entry name" value="MEMBRANE PROTEIN"/>
    <property type="match status" value="1"/>
</dbReference>
<evidence type="ECO:0000256" key="3">
    <source>
        <dbReference type="ARBA" id="ARBA00022676"/>
    </source>
</evidence>
<dbReference type="Proteomes" id="UP000178305">
    <property type="component" value="Unassembled WGS sequence"/>
</dbReference>
<evidence type="ECO:0000256" key="8">
    <source>
        <dbReference type="SAM" id="Phobius"/>
    </source>
</evidence>
<evidence type="ECO:0000256" key="6">
    <source>
        <dbReference type="ARBA" id="ARBA00022989"/>
    </source>
</evidence>
<evidence type="ECO:0000313" key="11">
    <source>
        <dbReference type="Proteomes" id="UP000178305"/>
    </source>
</evidence>
<dbReference type="GO" id="GO:0009103">
    <property type="term" value="P:lipopolysaccharide biosynthetic process"/>
    <property type="evidence" value="ECO:0007669"/>
    <property type="project" value="UniProtKB-ARBA"/>
</dbReference>
<dbReference type="InterPro" id="IPR038731">
    <property type="entry name" value="RgtA/B/C-like"/>
</dbReference>
<feature type="transmembrane region" description="Helical" evidence="8">
    <location>
        <begin position="121"/>
        <end position="139"/>
    </location>
</feature>
<keyword evidence="2" id="KW-1003">Cell membrane</keyword>
<feature type="transmembrane region" description="Helical" evidence="8">
    <location>
        <begin position="96"/>
        <end position="115"/>
    </location>
</feature>
<feature type="transmembrane region" description="Helical" evidence="8">
    <location>
        <begin position="405"/>
        <end position="424"/>
    </location>
</feature>
<evidence type="ECO:0000256" key="2">
    <source>
        <dbReference type="ARBA" id="ARBA00022475"/>
    </source>
</evidence>
<dbReference type="GO" id="GO:0005886">
    <property type="term" value="C:plasma membrane"/>
    <property type="evidence" value="ECO:0007669"/>
    <property type="project" value="UniProtKB-SubCell"/>
</dbReference>
<evidence type="ECO:0000256" key="7">
    <source>
        <dbReference type="ARBA" id="ARBA00023136"/>
    </source>
</evidence>
<sequence>MKFLKKKETIALFAVFLLALFLRLYKLGSLPLGLYEEEVTNAYVGRFILQNGVDPYGNRLPLLYFDKFGDYPPVLPLYLSGLATYVFGFTEFAARFSIALIGALTIFPVYGLALLIFQNKWWGIFAGIILAILPWHVVLSRTSAEGIIGLAAYTLALYLLIQGIIAGRKKTVLLSFVFFFLTYFLYPSFRLLVPLTLLPIILMVPHGVTRRHLVSAMIVSFVLTGTIALTPWGKGRLVQTGILSSDEAATHVAIRNTMFANGDGSDNVPIARTFHNKVTGYARYFLEQYVSYFSPMHLFLDAGGQRRYYNVPAQGLLLISLGPLLLFGLFPMVKHSVSAPVVRLIVYLLLIAPLPAAITIDFPPHAHRAIAMIVPLVLLATYGAYSLTSLMNPAPADRYGARKQYVVIGLLIILLSVEGVYFWHQYEQHEAAEQSILRNGGDKELAKYLIANGKHYDQVIAPVLARLPIYYLYFSGNVDRSLAGKFTREVRIERLDNITLLATECPSDKVSIGELPKNTLIVDYAKCLAPDGSAVVDSIIRRDSTGAYTLRVPR</sequence>
<protein>
    <recommendedName>
        <fullName evidence="9">Glycosyltransferase RgtA/B/C/D-like domain-containing protein</fullName>
    </recommendedName>
</protein>
<evidence type="ECO:0000256" key="5">
    <source>
        <dbReference type="ARBA" id="ARBA00022692"/>
    </source>
</evidence>
<evidence type="ECO:0000313" key="10">
    <source>
        <dbReference type="EMBL" id="OGG27852.1"/>
    </source>
</evidence>
<feature type="transmembrane region" description="Helical" evidence="8">
    <location>
        <begin position="213"/>
        <end position="233"/>
    </location>
</feature>
<dbReference type="GO" id="GO:0016763">
    <property type="term" value="F:pentosyltransferase activity"/>
    <property type="evidence" value="ECO:0007669"/>
    <property type="project" value="TreeGrafter"/>
</dbReference>
<accession>A0A1F6ATM5</accession>
<keyword evidence="6 8" id="KW-1133">Transmembrane helix</keyword>
<comment type="caution">
    <text evidence="10">The sequence shown here is derived from an EMBL/GenBank/DDBJ whole genome shotgun (WGS) entry which is preliminary data.</text>
</comment>
<gene>
    <name evidence="10" type="ORF">A3A64_04990</name>
</gene>
<feature type="transmembrane region" description="Helical" evidence="8">
    <location>
        <begin position="366"/>
        <end position="385"/>
    </location>
</feature>
<evidence type="ECO:0000256" key="4">
    <source>
        <dbReference type="ARBA" id="ARBA00022679"/>
    </source>
</evidence>
<dbReference type="AlphaFoldDB" id="A0A1F6ATM5"/>
<feature type="transmembrane region" description="Helical" evidence="8">
    <location>
        <begin position="308"/>
        <end position="329"/>
    </location>
</feature>
<keyword evidence="4" id="KW-0808">Transferase</keyword>
<evidence type="ECO:0000259" key="9">
    <source>
        <dbReference type="Pfam" id="PF13231"/>
    </source>
</evidence>
<reference evidence="10 11" key="1">
    <citation type="journal article" date="2016" name="Nat. Commun.">
        <title>Thousands of microbial genomes shed light on interconnected biogeochemical processes in an aquifer system.</title>
        <authorList>
            <person name="Anantharaman K."/>
            <person name="Brown C.T."/>
            <person name="Hug L.A."/>
            <person name="Sharon I."/>
            <person name="Castelle C.J."/>
            <person name="Probst A.J."/>
            <person name="Thomas B.C."/>
            <person name="Singh A."/>
            <person name="Wilkins M.J."/>
            <person name="Karaoz U."/>
            <person name="Brodie E.L."/>
            <person name="Williams K.H."/>
            <person name="Hubbard S.S."/>
            <person name="Banfield J.F."/>
        </authorList>
    </citation>
    <scope>NUCLEOTIDE SEQUENCE [LARGE SCALE GENOMIC DNA]</scope>
</reference>
<feature type="domain" description="Glycosyltransferase RgtA/B/C/D-like" evidence="9">
    <location>
        <begin position="73"/>
        <end position="228"/>
    </location>
</feature>
<organism evidence="10 11">
    <name type="scientific">Candidatus Gottesmanbacteria bacterium RIFCSPLOWO2_01_FULL_48_11</name>
    <dbReference type="NCBI Taxonomy" id="1798395"/>
    <lineage>
        <taxon>Bacteria</taxon>
        <taxon>Candidatus Gottesmaniibacteriota</taxon>
    </lineage>
</organism>
<feature type="transmembrane region" description="Helical" evidence="8">
    <location>
        <begin position="341"/>
        <end position="360"/>
    </location>
</feature>
<comment type="subcellular location">
    <subcellularLocation>
        <location evidence="1">Cell membrane</location>
        <topology evidence="1">Multi-pass membrane protein</topology>
    </subcellularLocation>
</comment>
<dbReference type="EMBL" id="MFJY01000036">
    <property type="protein sequence ID" value="OGG27852.1"/>
    <property type="molecule type" value="Genomic_DNA"/>
</dbReference>
<keyword evidence="3" id="KW-0328">Glycosyltransferase</keyword>
<proteinExistence type="predicted"/>
<name>A0A1F6ATM5_9BACT</name>
<evidence type="ECO:0000256" key="1">
    <source>
        <dbReference type="ARBA" id="ARBA00004651"/>
    </source>
</evidence>
<dbReference type="PANTHER" id="PTHR33908">
    <property type="entry name" value="MANNOSYLTRANSFERASE YKCB-RELATED"/>
    <property type="match status" value="1"/>
</dbReference>
<dbReference type="InterPro" id="IPR050297">
    <property type="entry name" value="LipidA_mod_glycosyltrf_83"/>
</dbReference>
<dbReference type="Pfam" id="PF13231">
    <property type="entry name" value="PMT_2"/>
    <property type="match status" value="1"/>
</dbReference>
<feature type="transmembrane region" description="Helical" evidence="8">
    <location>
        <begin position="146"/>
        <end position="166"/>
    </location>
</feature>
<keyword evidence="7 8" id="KW-0472">Membrane</keyword>
<feature type="transmembrane region" description="Helical" evidence="8">
    <location>
        <begin position="172"/>
        <end position="193"/>
    </location>
</feature>
<keyword evidence="5 8" id="KW-0812">Transmembrane</keyword>
<feature type="transmembrane region" description="Helical" evidence="8">
    <location>
        <begin position="71"/>
        <end position="89"/>
    </location>
</feature>